<name>A0A376U5M0_ECOLX</name>
<dbReference type="InterPro" id="IPR024470">
    <property type="entry name" value="DUF2545"/>
</dbReference>
<feature type="transmembrane region" description="Helical" evidence="1">
    <location>
        <begin position="51"/>
        <end position="71"/>
    </location>
</feature>
<keyword evidence="1" id="KW-0812">Transmembrane</keyword>
<evidence type="ECO:0000313" key="3">
    <source>
        <dbReference type="Proteomes" id="UP000254079"/>
    </source>
</evidence>
<dbReference type="AlphaFoldDB" id="A0A376U5M0"/>
<dbReference type="EMBL" id="UGCP01000002">
    <property type="protein sequence ID" value="STI84639.1"/>
    <property type="molecule type" value="Genomic_DNA"/>
</dbReference>
<sequence>MDVSRPVYCLRKRLHRSGTERGIGGLSFFGMVILAALIYYFTMWLTGGNELVTGIFMFLAPACGLMIRFMVGMAGDSGSGWLIWEVSHQHQT</sequence>
<organism evidence="2 3">
    <name type="scientific">Escherichia coli</name>
    <dbReference type="NCBI Taxonomy" id="562"/>
    <lineage>
        <taxon>Bacteria</taxon>
        <taxon>Pseudomonadati</taxon>
        <taxon>Pseudomonadota</taxon>
        <taxon>Gammaproteobacteria</taxon>
        <taxon>Enterobacterales</taxon>
        <taxon>Enterobacteriaceae</taxon>
        <taxon>Escherichia</taxon>
    </lineage>
</organism>
<keyword evidence="1" id="KW-0472">Membrane</keyword>
<accession>A0A376U5M0</accession>
<gene>
    <name evidence="2" type="primary">yfdY</name>
    <name evidence="2" type="ORF">NCTC8622_03709</name>
</gene>
<keyword evidence="1" id="KW-1133">Transmembrane helix</keyword>
<reference evidence="2 3" key="1">
    <citation type="submission" date="2018-06" db="EMBL/GenBank/DDBJ databases">
        <authorList>
            <consortium name="Pathogen Informatics"/>
            <person name="Doyle S."/>
        </authorList>
    </citation>
    <scope>NUCLEOTIDE SEQUENCE [LARGE SCALE GENOMIC DNA]</scope>
    <source>
        <strain evidence="2 3">NCTC8622</strain>
    </source>
</reference>
<evidence type="ECO:0000313" key="2">
    <source>
        <dbReference type="EMBL" id="STI84639.1"/>
    </source>
</evidence>
<dbReference type="Pfam" id="PF10810">
    <property type="entry name" value="DUF2545"/>
    <property type="match status" value="1"/>
</dbReference>
<proteinExistence type="predicted"/>
<dbReference type="Proteomes" id="UP000254079">
    <property type="component" value="Unassembled WGS sequence"/>
</dbReference>
<evidence type="ECO:0000256" key="1">
    <source>
        <dbReference type="SAM" id="Phobius"/>
    </source>
</evidence>
<protein>
    <submittedName>
        <fullName evidence="2">Inner membrane protein</fullName>
    </submittedName>
</protein>
<feature type="transmembrane region" description="Helical" evidence="1">
    <location>
        <begin position="21"/>
        <end position="45"/>
    </location>
</feature>